<evidence type="ECO:0000259" key="6">
    <source>
        <dbReference type="Pfam" id="PF08240"/>
    </source>
</evidence>
<comment type="similarity">
    <text evidence="2">Belongs to the zinc-containing alcohol dehydrogenase family.</text>
</comment>
<keyword evidence="8" id="KW-1185">Reference proteome</keyword>
<dbReference type="HOGENOM" id="CLU_026673_0_0_1"/>
<sequence length="380" mass="41371">MAATAASSSTLPRHHRALVLETLERGFSVKTVPTPQPGPGSVVVRIIEAGVISYHRDIYNGARHYDFPKPIVGGLSAIGRIVAVGEDAVVLAPGQLVYVDCVIHARDNPDSLFLTAIHDGVDAASRKLSSEVWRDGAFAEYMKAPLENCFRLDEDRLCGGGPGGLGYTTRELMYMMYLLVPFGGLRDIRVEPGETVVVSPATGGFGGAGVQVAVSMGARVIAMGRNEKELARLKEHVKKGNPNAEIETVKISGVFETDVAALQAFGTIDAVVDLTPQWASKSTHLKSAIQSLRRQGRCSMMGFIEDVIVWNTISLNITIKGKLMYEREDIVLFIKMMERGLFPRGKDLVVPKVYKMEEWKEALDAAAEWTGIGKTVMIEP</sequence>
<keyword evidence="3" id="KW-0479">Metal-binding</keyword>
<dbReference type="OrthoDB" id="5407715at2759"/>
<dbReference type="InterPro" id="IPR036291">
    <property type="entry name" value="NAD(P)-bd_dom_sf"/>
</dbReference>
<evidence type="ECO:0000313" key="7">
    <source>
        <dbReference type="EMBL" id="KIW11059.1"/>
    </source>
</evidence>
<dbReference type="SUPFAM" id="SSF50129">
    <property type="entry name" value="GroES-like"/>
    <property type="match status" value="1"/>
</dbReference>
<dbReference type="GeneID" id="27337441"/>
<keyword evidence="5" id="KW-0560">Oxidoreductase</keyword>
<dbReference type="PANTHER" id="PTHR43350:SF17">
    <property type="entry name" value="NAD-DEPENDENT ALCOHOL DEHYDROGENASE"/>
    <property type="match status" value="1"/>
</dbReference>
<accession>A0A0D2BI85</accession>
<evidence type="ECO:0000313" key="8">
    <source>
        <dbReference type="Proteomes" id="UP000053328"/>
    </source>
</evidence>
<dbReference type="InterPro" id="IPR011032">
    <property type="entry name" value="GroES-like_sf"/>
</dbReference>
<dbReference type="STRING" id="91928.A0A0D2BI85"/>
<evidence type="ECO:0000256" key="3">
    <source>
        <dbReference type="ARBA" id="ARBA00022723"/>
    </source>
</evidence>
<proteinExistence type="inferred from homology"/>
<name>A0A0D2BI85_9EURO</name>
<feature type="domain" description="Alcohol dehydrogenase-like N-terminal" evidence="6">
    <location>
        <begin position="38"/>
        <end position="153"/>
    </location>
</feature>
<comment type="cofactor">
    <cofactor evidence="1">
        <name>Zn(2+)</name>
        <dbReference type="ChEBI" id="CHEBI:29105"/>
    </cofactor>
</comment>
<dbReference type="RefSeq" id="XP_016231275.1">
    <property type="nucleotide sequence ID" value="XM_016384673.1"/>
</dbReference>
<dbReference type="Gene3D" id="3.40.50.720">
    <property type="entry name" value="NAD(P)-binding Rossmann-like Domain"/>
    <property type="match status" value="1"/>
</dbReference>
<organism evidence="7 8">
    <name type="scientific">Exophiala spinifera</name>
    <dbReference type="NCBI Taxonomy" id="91928"/>
    <lineage>
        <taxon>Eukaryota</taxon>
        <taxon>Fungi</taxon>
        <taxon>Dikarya</taxon>
        <taxon>Ascomycota</taxon>
        <taxon>Pezizomycotina</taxon>
        <taxon>Eurotiomycetes</taxon>
        <taxon>Chaetothyriomycetidae</taxon>
        <taxon>Chaetothyriales</taxon>
        <taxon>Herpotrichiellaceae</taxon>
        <taxon>Exophiala</taxon>
    </lineage>
</organism>
<dbReference type="InterPro" id="IPR013154">
    <property type="entry name" value="ADH-like_N"/>
</dbReference>
<gene>
    <name evidence="7" type="ORF">PV08_10358</name>
</gene>
<dbReference type="Proteomes" id="UP000053328">
    <property type="component" value="Unassembled WGS sequence"/>
</dbReference>
<evidence type="ECO:0000256" key="2">
    <source>
        <dbReference type="ARBA" id="ARBA00008072"/>
    </source>
</evidence>
<dbReference type="Gene3D" id="3.90.180.10">
    <property type="entry name" value="Medium-chain alcohol dehydrogenases, catalytic domain"/>
    <property type="match status" value="1"/>
</dbReference>
<dbReference type="GO" id="GO:0046872">
    <property type="term" value="F:metal ion binding"/>
    <property type="evidence" value="ECO:0007669"/>
    <property type="project" value="UniProtKB-KW"/>
</dbReference>
<dbReference type="GO" id="GO:0016491">
    <property type="term" value="F:oxidoreductase activity"/>
    <property type="evidence" value="ECO:0007669"/>
    <property type="project" value="UniProtKB-KW"/>
</dbReference>
<keyword evidence="4" id="KW-0862">Zinc</keyword>
<dbReference type="AlphaFoldDB" id="A0A0D2BI85"/>
<dbReference type="EMBL" id="KN847499">
    <property type="protein sequence ID" value="KIW11059.1"/>
    <property type="molecule type" value="Genomic_DNA"/>
</dbReference>
<dbReference type="SUPFAM" id="SSF51735">
    <property type="entry name" value="NAD(P)-binding Rossmann-fold domains"/>
    <property type="match status" value="1"/>
</dbReference>
<evidence type="ECO:0000256" key="1">
    <source>
        <dbReference type="ARBA" id="ARBA00001947"/>
    </source>
</evidence>
<dbReference type="PANTHER" id="PTHR43350">
    <property type="entry name" value="NAD-DEPENDENT ALCOHOL DEHYDROGENASE"/>
    <property type="match status" value="1"/>
</dbReference>
<dbReference type="VEuPathDB" id="FungiDB:PV08_10358"/>
<reference evidence="7 8" key="1">
    <citation type="submission" date="2015-01" db="EMBL/GenBank/DDBJ databases">
        <title>The Genome Sequence of Exophiala spinifera CBS89968.</title>
        <authorList>
            <consortium name="The Broad Institute Genomics Platform"/>
            <person name="Cuomo C."/>
            <person name="de Hoog S."/>
            <person name="Gorbushina A."/>
            <person name="Stielow B."/>
            <person name="Teixiera M."/>
            <person name="Abouelleil A."/>
            <person name="Chapman S.B."/>
            <person name="Priest M."/>
            <person name="Young S.K."/>
            <person name="Wortman J."/>
            <person name="Nusbaum C."/>
            <person name="Birren B."/>
        </authorList>
    </citation>
    <scope>NUCLEOTIDE SEQUENCE [LARGE SCALE GENOMIC DNA]</scope>
    <source>
        <strain evidence="7 8">CBS 89968</strain>
    </source>
</reference>
<protein>
    <recommendedName>
        <fullName evidence="6">Alcohol dehydrogenase-like N-terminal domain-containing protein</fullName>
    </recommendedName>
</protein>
<evidence type="ECO:0000256" key="5">
    <source>
        <dbReference type="ARBA" id="ARBA00023002"/>
    </source>
</evidence>
<dbReference type="Pfam" id="PF08240">
    <property type="entry name" value="ADH_N"/>
    <property type="match status" value="1"/>
</dbReference>
<evidence type="ECO:0000256" key="4">
    <source>
        <dbReference type="ARBA" id="ARBA00022833"/>
    </source>
</evidence>